<dbReference type="Gene3D" id="3.20.20.190">
    <property type="entry name" value="Phosphatidylinositol (PI) phosphodiesterase"/>
    <property type="match status" value="1"/>
</dbReference>
<dbReference type="AlphaFoldDB" id="A0A1D1Z0I8"/>
<sequence>FQPAINVLKEIQTFLEANPAEIITIFIEDYVKTTQGLTKVFDAAGLRKYWFPVSRMPKKDGDGGMKSGACPSRAESSRMDSASQSLVLMNYFPDTSIESEACRDNSAPLVNMLNTCHNSSGNRWPNFIAVNFYKRSDGGGAPEAVDIANGHLTCGCDNIAYCKANASFGTCVTPAVPVTKTNISIPDVTSPNTSGALRVGEILAWRWFYVAASMAAVLSFNV</sequence>
<dbReference type="GO" id="GO:0008081">
    <property type="term" value="F:phosphoric diester hydrolase activity"/>
    <property type="evidence" value="ECO:0007669"/>
    <property type="project" value="InterPro"/>
</dbReference>
<accession>A0A1D1Z0I8</accession>
<dbReference type="InterPro" id="IPR051057">
    <property type="entry name" value="PI-PLC_domain"/>
</dbReference>
<reference evidence="1" key="1">
    <citation type="submission" date="2015-07" db="EMBL/GenBank/DDBJ databases">
        <title>Transcriptome Assembly of Anthurium amnicola.</title>
        <authorList>
            <person name="Suzuki J."/>
        </authorList>
    </citation>
    <scope>NUCLEOTIDE SEQUENCE</scope>
</reference>
<organism evidence="1">
    <name type="scientific">Anthurium amnicola</name>
    <dbReference type="NCBI Taxonomy" id="1678845"/>
    <lineage>
        <taxon>Eukaryota</taxon>
        <taxon>Viridiplantae</taxon>
        <taxon>Streptophyta</taxon>
        <taxon>Embryophyta</taxon>
        <taxon>Tracheophyta</taxon>
        <taxon>Spermatophyta</taxon>
        <taxon>Magnoliopsida</taxon>
        <taxon>Liliopsida</taxon>
        <taxon>Araceae</taxon>
        <taxon>Pothoideae</taxon>
        <taxon>Potheae</taxon>
        <taxon>Anthurium</taxon>
    </lineage>
</organism>
<gene>
    <name evidence="1" type="primary">At5g67130_14</name>
    <name evidence="1" type="ORF">g.110723</name>
</gene>
<proteinExistence type="predicted"/>
<dbReference type="PANTHER" id="PTHR13593">
    <property type="match status" value="1"/>
</dbReference>
<protein>
    <submittedName>
        <fullName evidence="1">PI-PLC X domain-containing protein At5g67130</fullName>
    </submittedName>
</protein>
<dbReference type="InterPro" id="IPR017946">
    <property type="entry name" value="PLC-like_Pdiesterase_TIM-brl"/>
</dbReference>
<dbReference type="SUPFAM" id="SSF51695">
    <property type="entry name" value="PLC-like phosphodiesterases"/>
    <property type="match status" value="1"/>
</dbReference>
<evidence type="ECO:0000313" key="1">
    <source>
        <dbReference type="EMBL" id="JAT60420.1"/>
    </source>
</evidence>
<name>A0A1D1Z0I8_9ARAE</name>
<dbReference type="PANTHER" id="PTHR13593:SF89">
    <property type="entry name" value="PLC-LIKE PHOSPHODIESTERASES SUPERFAMILY PROTEIN"/>
    <property type="match status" value="1"/>
</dbReference>
<dbReference type="Pfam" id="PF26178">
    <property type="entry name" value="PI-PLC_cat"/>
    <property type="match status" value="1"/>
</dbReference>
<dbReference type="EMBL" id="GDJX01007516">
    <property type="protein sequence ID" value="JAT60420.1"/>
    <property type="molecule type" value="Transcribed_RNA"/>
</dbReference>
<feature type="non-terminal residue" evidence="1">
    <location>
        <position position="1"/>
    </location>
</feature>
<dbReference type="GO" id="GO:0006629">
    <property type="term" value="P:lipid metabolic process"/>
    <property type="evidence" value="ECO:0007669"/>
    <property type="project" value="InterPro"/>
</dbReference>